<proteinExistence type="predicted"/>
<dbReference type="PANTHER" id="PTHR43747">
    <property type="entry name" value="FAD-BINDING PROTEIN"/>
    <property type="match status" value="1"/>
</dbReference>
<dbReference type="EMBL" id="BAABLF010000010">
    <property type="protein sequence ID" value="GAA5191218.1"/>
    <property type="molecule type" value="Genomic_DNA"/>
</dbReference>
<organism evidence="1 2">
    <name type="scientific">Ferrimonas gelatinilytica</name>
    <dbReference type="NCBI Taxonomy" id="1255257"/>
    <lineage>
        <taxon>Bacteria</taxon>
        <taxon>Pseudomonadati</taxon>
        <taxon>Pseudomonadota</taxon>
        <taxon>Gammaproteobacteria</taxon>
        <taxon>Alteromonadales</taxon>
        <taxon>Ferrimonadaceae</taxon>
        <taxon>Ferrimonas</taxon>
    </lineage>
</organism>
<name>A0ABP9S498_9GAMM</name>
<gene>
    <name evidence="1" type="ORF">GCM10025772_17540</name>
</gene>
<sequence length="427" mass="47743">MRECQATYKNGILFRQWRKPVAGEPHEYFHPFEEKMPPGASDPVTPWLAGGQGQRYDQTVSLGSLLSAHQHGPKGINAPAWQGLVPYGYHLDAVLLGRYLKRKAVAAGVEHRLATIEKVSIEGGEIRALHCQDGTLEADLYIDCSGFSQALIGPLKADNWQSFEAALPCNRAVALQLPYQDGQAPRPYTTATALGEGWVWEIDLQGRRGNGYVYDGNRLTEAEAEAQLRTFLGCGDQGDAKHLKMKIGCLREFWVGNCVAVGLSGGFIEPLESTGLHLINLSVRLLATHLNQARPAQAVRDNYNRLLNGIYDDLKRFIILHYCLTDRDDTEFWRQAAQSHRHSPVLSAQLTLWQHKVCEYLDLAGSYSTVFSDENYRYVLYGMDHRPKLPTASEADAQQARNRLQRLNQLLEQALAQSAPHRDQLPG</sequence>
<dbReference type="Gene3D" id="3.50.50.60">
    <property type="entry name" value="FAD/NAD(P)-binding domain"/>
    <property type="match status" value="1"/>
</dbReference>
<comment type="caution">
    <text evidence="1">The sequence shown here is derived from an EMBL/GenBank/DDBJ whole genome shotgun (WGS) entry which is preliminary data.</text>
</comment>
<dbReference type="SUPFAM" id="SSF51905">
    <property type="entry name" value="FAD/NAD(P)-binding domain"/>
    <property type="match status" value="1"/>
</dbReference>
<dbReference type="PANTHER" id="PTHR43747:SF4">
    <property type="entry name" value="FLAVIN-DEPENDENT TRYPTOPHAN HALOGENASE"/>
    <property type="match status" value="1"/>
</dbReference>
<dbReference type="InterPro" id="IPR006905">
    <property type="entry name" value="Flavin_halogenase"/>
</dbReference>
<keyword evidence="2" id="KW-1185">Reference proteome</keyword>
<dbReference type="Pfam" id="PF04820">
    <property type="entry name" value="Trp_halogenase"/>
    <property type="match status" value="1"/>
</dbReference>
<protein>
    <submittedName>
        <fullName evidence="1">Tryptophan 7-halogenase</fullName>
    </submittedName>
</protein>
<dbReference type="InterPro" id="IPR050816">
    <property type="entry name" value="Flavin-dep_Halogenase_NPB"/>
</dbReference>
<reference evidence="2" key="1">
    <citation type="journal article" date="2019" name="Int. J. Syst. Evol. Microbiol.">
        <title>The Global Catalogue of Microorganisms (GCM) 10K type strain sequencing project: providing services to taxonomists for standard genome sequencing and annotation.</title>
        <authorList>
            <consortium name="The Broad Institute Genomics Platform"/>
            <consortium name="The Broad Institute Genome Sequencing Center for Infectious Disease"/>
            <person name="Wu L."/>
            <person name="Ma J."/>
        </authorList>
    </citation>
    <scope>NUCLEOTIDE SEQUENCE [LARGE SCALE GENOMIC DNA]</scope>
    <source>
        <strain evidence="2">JCM 18720</strain>
    </source>
</reference>
<evidence type="ECO:0000313" key="1">
    <source>
        <dbReference type="EMBL" id="GAA5191218.1"/>
    </source>
</evidence>
<dbReference type="InterPro" id="IPR036188">
    <property type="entry name" value="FAD/NAD-bd_sf"/>
</dbReference>
<dbReference type="Proteomes" id="UP001501600">
    <property type="component" value="Unassembled WGS sequence"/>
</dbReference>
<evidence type="ECO:0000313" key="2">
    <source>
        <dbReference type="Proteomes" id="UP001501600"/>
    </source>
</evidence>
<accession>A0ABP9S498</accession>